<keyword evidence="4" id="KW-1185">Reference proteome</keyword>
<name>A0A1R1YEF5_9FUNG</name>
<reference evidence="3 4" key="1">
    <citation type="submission" date="2017-01" db="EMBL/GenBank/DDBJ databases">
        <authorList>
            <person name="Mah S.A."/>
            <person name="Swanson W.J."/>
            <person name="Moy G.W."/>
            <person name="Vacquier V.D."/>
        </authorList>
    </citation>
    <scope>NUCLEOTIDE SEQUENCE [LARGE SCALE GENOMIC DNA]</scope>
    <source>
        <strain evidence="3 4">GSMNP</strain>
    </source>
</reference>
<evidence type="ECO:0000313" key="3">
    <source>
        <dbReference type="EMBL" id="OMJ25318.1"/>
    </source>
</evidence>
<feature type="chain" id="PRO_5012209941" evidence="2">
    <location>
        <begin position="19"/>
        <end position="143"/>
    </location>
</feature>
<comment type="caution">
    <text evidence="3">The sequence shown here is derived from an EMBL/GenBank/DDBJ whole genome shotgun (WGS) entry which is preliminary data.</text>
</comment>
<feature type="signal peptide" evidence="2">
    <location>
        <begin position="1"/>
        <end position="18"/>
    </location>
</feature>
<keyword evidence="2" id="KW-0732">Signal</keyword>
<feature type="region of interest" description="Disordered" evidence="1">
    <location>
        <begin position="70"/>
        <end position="143"/>
    </location>
</feature>
<dbReference type="EMBL" id="LSSN01000191">
    <property type="protein sequence ID" value="OMJ25318.1"/>
    <property type="molecule type" value="Genomic_DNA"/>
</dbReference>
<accession>A0A1R1YEF5</accession>
<feature type="compositionally biased region" description="Basic and acidic residues" evidence="1">
    <location>
        <begin position="70"/>
        <end position="117"/>
    </location>
</feature>
<organism evidence="3 4">
    <name type="scientific">Smittium culicis</name>
    <dbReference type="NCBI Taxonomy" id="133412"/>
    <lineage>
        <taxon>Eukaryota</taxon>
        <taxon>Fungi</taxon>
        <taxon>Fungi incertae sedis</taxon>
        <taxon>Zoopagomycota</taxon>
        <taxon>Kickxellomycotina</taxon>
        <taxon>Harpellomycetes</taxon>
        <taxon>Harpellales</taxon>
        <taxon>Legeriomycetaceae</taxon>
        <taxon>Smittium</taxon>
    </lineage>
</organism>
<evidence type="ECO:0000256" key="2">
    <source>
        <dbReference type="SAM" id="SignalP"/>
    </source>
</evidence>
<protein>
    <submittedName>
        <fullName evidence="3">Uncharacterized protein</fullName>
    </submittedName>
</protein>
<dbReference type="Proteomes" id="UP000187283">
    <property type="component" value="Unassembled WGS sequence"/>
</dbReference>
<evidence type="ECO:0000256" key="1">
    <source>
        <dbReference type="SAM" id="MobiDB-lite"/>
    </source>
</evidence>
<proteinExistence type="predicted"/>
<evidence type="ECO:0000313" key="4">
    <source>
        <dbReference type="Proteomes" id="UP000187283"/>
    </source>
</evidence>
<dbReference type="AlphaFoldDB" id="A0A1R1YEF5"/>
<gene>
    <name evidence="3" type="ORF">AYI70_g977</name>
</gene>
<sequence>MRVVYSSIILIIINLVYAKNNHDFNDITINDSYKISDSEQDVIDDILEDKNIIADVKNQFIKGDNLNQRLKEPSSKGAIKRSEIENIKESKSNKSSDVDDKIEIELDNKEDASDIKKKPSPTNFKFKEKKATNHLNIKKSSRS</sequence>